<keyword evidence="8" id="KW-0812">Transmembrane</keyword>
<keyword evidence="8" id="KW-1133">Transmembrane helix</keyword>
<evidence type="ECO:0000259" key="9">
    <source>
        <dbReference type="PROSITE" id="PS50109"/>
    </source>
</evidence>
<evidence type="ECO:0000256" key="4">
    <source>
        <dbReference type="ARBA" id="ARBA00022553"/>
    </source>
</evidence>
<dbReference type="AlphaFoldDB" id="A0A6N8I454"/>
<keyword evidence="7" id="KW-0902">Two-component regulatory system</keyword>
<dbReference type="InterPro" id="IPR004358">
    <property type="entry name" value="Sig_transdc_His_kin-like_C"/>
</dbReference>
<dbReference type="InterPro" id="IPR005467">
    <property type="entry name" value="His_kinase_dom"/>
</dbReference>
<dbReference type="Gene3D" id="3.30.565.10">
    <property type="entry name" value="Histidine kinase-like ATPase, C-terminal domain"/>
    <property type="match status" value="1"/>
</dbReference>
<dbReference type="InterPro" id="IPR036097">
    <property type="entry name" value="HisK_dim/P_sf"/>
</dbReference>
<evidence type="ECO:0000256" key="3">
    <source>
        <dbReference type="ARBA" id="ARBA00012438"/>
    </source>
</evidence>
<comment type="catalytic activity">
    <reaction evidence="1">
        <text>ATP + protein L-histidine = ADP + protein N-phospho-L-histidine.</text>
        <dbReference type="EC" id="2.7.13.3"/>
    </reaction>
</comment>
<gene>
    <name evidence="10" type="primary">sasA_13</name>
    <name evidence="10" type="ORF">CAFE_30160</name>
</gene>
<evidence type="ECO:0000256" key="1">
    <source>
        <dbReference type="ARBA" id="ARBA00000085"/>
    </source>
</evidence>
<keyword evidence="4" id="KW-0597">Phosphoprotein</keyword>
<feature type="domain" description="Histidine kinase" evidence="9">
    <location>
        <begin position="93"/>
        <end position="307"/>
    </location>
</feature>
<evidence type="ECO:0000256" key="7">
    <source>
        <dbReference type="ARBA" id="ARBA00023012"/>
    </source>
</evidence>
<dbReference type="InterPro" id="IPR003661">
    <property type="entry name" value="HisK_dim/P_dom"/>
</dbReference>
<dbReference type="Pfam" id="PF00512">
    <property type="entry name" value="HisKA"/>
    <property type="match status" value="1"/>
</dbReference>
<feature type="transmembrane region" description="Helical" evidence="8">
    <location>
        <begin position="6"/>
        <end position="26"/>
    </location>
</feature>
<keyword evidence="5 10" id="KW-0808">Transferase</keyword>
<keyword evidence="6 10" id="KW-0418">Kinase</keyword>
<dbReference type="PRINTS" id="PR00344">
    <property type="entry name" value="BCTRLSENSOR"/>
</dbReference>
<dbReference type="CDD" id="cd00075">
    <property type="entry name" value="HATPase"/>
    <property type="match status" value="1"/>
</dbReference>
<dbReference type="InterPro" id="IPR003594">
    <property type="entry name" value="HATPase_dom"/>
</dbReference>
<dbReference type="FunFam" id="3.30.565.10:FF:000006">
    <property type="entry name" value="Sensor histidine kinase WalK"/>
    <property type="match status" value="1"/>
</dbReference>
<dbReference type="GO" id="GO:0016020">
    <property type="term" value="C:membrane"/>
    <property type="evidence" value="ECO:0007669"/>
    <property type="project" value="UniProtKB-SubCell"/>
</dbReference>
<sequence length="307" mass="35231">MILNIIFGVLFFLAFLCAMICMGKLLGVKRQLQDMTEALNDIEAGNGNRRILAVGNELTADLSYKMNEIVTRYEEQLSGLRAADETNRRLMTSLSHDVRTPLTTLIGYLDAAHRGVVTGKEREEYLEIARHKAHDLKDYIDMLFDWFRLNSSEFFLSIERAELAELTRNVLKDWIPIFEENHLDYEIDIPERPLFAKVDPDGYARILNNLVQNVITHSRATQIKIEMEQKEKKIEIRITDNGIGIEKADLPHIFERLYKCDKGRSDKGSGLGLSIVREMAEKMDGTIRVQSEPNLYTAFTVCFPVKN</sequence>
<comment type="caution">
    <text evidence="10">The sequence shown here is derived from an EMBL/GenBank/DDBJ whole genome shotgun (WGS) entry which is preliminary data.</text>
</comment>
<dbReference type="SMART" id="SM00387">
    <property type="entry name" value="HATPase_c"/>
    <property type="match status" value="1"/>
</dbReference>
<evidence type="ECO:0000256" key="6">
    <source>
        <dbReference type="ARBA" id="ARBA00022777"/>
    </source>
</evidence>
<dbReference type="Pfam" id="PF02518">
    <property type="entry name" value="HATPase_c"/>
    <property type="match status" value="1"/>
</dbReference>
<dbReference type="PANTHER" id="PTHR43547:SF2">
    <property type="entry name" value="HYBRID SIGNAL TRANSDUCTION HISTIDINE KINASE C"/>
    <property type="match status" value="1"/>
</dbReference>
<dbReference type="EMBL" id="VWXL01000085">
    <property type="protein sequence ID" value="MVB12283.1"/>
    <property type="molecule type" value="Genomic_DNA"/>
</dbReference>
<dbReference type="Gene3D" id="1.10.287.130">
    <property type="match status" value="1"/>
</dbReference>
<proteinExistence type="predicted"/>
<dbReference type="SUPFAM" id="SSF47384">
    <property type="entry name" value="Homodimeric domain of signal transducing histidine kinase"/>
    <property type="match status" value="1"/>
</dbReference>
<name>A0A6N8I454_9FIRM</name>
<dbReference type="EC" id="2.7.13.3" evidence="3"/>
<dbReference type="SMART" id="SM00388">
    <property type="entry name" value="HisKA"/>
    <property type="match status" value="1"/>
</dbReference>
<accession>A0A6N8I454</accession>
<evidence type="ECO:0000313" key="10">
    <source>
        <dbReference type="EMBL" id="MVB12283.1"/>
    </source>
</evidence>
<comment type="subcellular location">
    <subcellularLocation>
        <location evidence="2">Membrane</location>
    </subcellularLocation>
</comment>
<dbReference type="CDD" id="cd00082">
    <property type="entry name" value="HisKA"/>
    <property type="match status" value="1"/>
</dbReference>
<dbReference type="GO" id="GO:0000155">
    <property type="term" value="F:phosphorelay sensor kinase activity"/>
    <property type="evidence" value="ECO:0007669"/>
    <property type="project" value="InterPro"/>
</dbReference>
<evidence type="ECO:0000256" key="5">
    <source>
        <dbReference type="ARBA" id="ARBA00022679"/>
    </source>
</evidence>
<evidence type="ECO:0000256" key="2">
    <source>
        <dbReference type="ARBA" id="ARBA00004370"/>
    </source>
</evidence>
<organism evidence="10 11">
    <name type="scientific">Caproicibacter fermentans</name>
    <dbReference type="NCBI Taxonomy" id="2576756"/>
    <lineage>
        <taxon>Bacteria</taxon>
        <taxon>Bacillati</taxon>
        <taxon>Bacillota</taxon>
        <taxon>Clostridia</taxon>
        <taxon>Eubacteriales</taxon>
        <taxon>Acutalibacteraceae</taxon>
        <taxon>Caproicibacter</taxon>
    </lineage>
</organism>
<dbReference type="SUPFAM" id="SSF55874">
    <property type="entry name" value="ATPase domain of HSP90 chaperone/DNA topoisomerase II/histidine kinase"/>
    <property type="match status" value="1"/>
</dbReference>
<evidence type="ECO:0000313" key="11">
    <source>
        <dbReference type="Proteomes" id="UP000469440"/>
    </source>
</evidence>
<dbReference type="PROSITE" id="PS50109">
    <property type="entry name" value="HIS_KIN"/>
    <property type="match status" value="1"/>
</dbReference>
<dbReference type="PANTHER" id="PTHR43547">
    <property type="entry name" value="TWO-COMPONENT HISTIDINE KINASE"/>
    <property type="match status" value="1"/>
</dbReference>
<dbReference type="Proteomes" id="UP000469440">
    <property type="component" value="Unassembled WGS sequence"/>
</dbReference>
<reference evidence="10 11" key="1">
    <citation type="submission" date="2019-09" db="EMBL/GenBank/DDBJ databases">
        <title>Genome sequence of Clostridium sp. EA1.</title>
        <authorList>
            <person name="Poehlein A."/>
            <person name="Bengelsdorf F.R."/>
            <person name="Daniel R."/>
        </authorList>
    </citation>
    <scope>NUCLEOTIDE SEQUENCE [LARGE SCALE GENOMIC DNA]</scope>
    <source>
        <strain evidence="10 11">EA1</strain>
    </source>
</reference>
<dbReference type="InterPro" id="IPR036890">
    <property type="entry name" value="HATPase_C_sf"/>
</dbReference>
<keyword evidence="8" id="KW-0472">Membrane</keyword>
<protein>
    <recommendedName>
        <fullName evidence="3">histidine kinase</fullName>
        <ecNumber evidence="3">2.7.13.3</ecNumber>
    </recommendedName>
</protein>
<evidence type="ECO:0000256" key="8">
    <source>
        <dbReference type="SAM" id="Phobius"/>
    </source>
</evidence>
<keyword evidence="11" id="KW-1185">Reference proteome</keyword>